<keyword evidence="1" id="KW-0121">Carboxypeptidase</keyword>
<dbReference type="InterPro" id="IPR012338">
    <property type="entry name" value="Beta-lactam/transpept-like"/>
</dbReference>
<evidence type="ECO:0000313" key="12">
    <source>
        <dbReference type="Proteomes" id="UP001595816"/>
    </source>
</evidence>
<feature type="region of interest" description="Disordered" evidence="9">
    <location>
        <begin position="766"/>
        <end position="806"/>
    </location>
</feature>
<dbReference type="InterPro" id="IPR050396">
    <property type="entry name" value="Glycosyltr_51/Transpeptidase"/>
</dbReference>
<comment type="catalytic activity">
    <reaction evidence="8">
        <text>[GlcNAc-(1-&gt;4)-Mur2Ac(oyl-L-Ala-gamma-D-Glu-L-Lys-D-Ala-D-Ala)](n)-di-trans,octa-cis-undecaprenyl diphosphate + beta-D-GlcNAc-(1-&gt;4)-Mur2Ac(oyl-L-Ala-gamma-D-Glu-L-Lys-D-Ala-D-Ala)-di-trans,octa-cis-undecaprenyl diphosphate = [GlcNAc-(1-&gt;4)-Mur2Ac(oyl-L-Ala-gamma-D-Glu-L-Lys-D-Ala-D-Ala)](n+1)-di-trans,octa-cis-undecaprenyl diphosphate + di-trans,octa-cis-undecaprenyl diphosphate + H(+)</text>
        <dbReference type="Rhea" id="RHEA:23708"/>
        <dbReference type="Rhea" id="RHEA-COMP:9602"/>
        <dbReference type="Rhea" id="RHEA-COMP:9603"/>
        <dbReference type="ChEBI" id="CHEBI:15378"/>
        <dbReference type="ChEBI" id="CHEBI:58405"/>
        <dbReference type="ChEBI" id="CHEBI:60033"/>
        <dbReference type="ChEBI" id="CHEBI:78435"/>
        <dbReference type="EC" id="2.4.99.28"/>
    </reaction>
</comment>
<evidence type="ECO:0000256" key="7">
    <source>
        <dbReference type="ARBA" id="ARBA00034000"/>
    </source>
</evidence>
<keyword evidence="3" id="KW-0328">Glycosyltransferase</keyword>
<organism evidence="11 12">
    <name type="scientific">Hamadaea flava</name>
    <dbReference type="NCBI Taxonomy" id="1742688"/>
    <lineage>
        <taxon>Bacteria</taxon>
        <taxon>Bacillati</taxon>
        <taxon>Actinomycetota</taxon>
        <taxon>Actinomycetes</taxon>
        <taxon>Micromonosporales</taxon>
        <taxon>Micromonosporaceae</taxon>
        <taxon>Hamadaea</taxon>
    </lineage>
</organism>
<proteinExistence type="predicted"/>
<accession>A0ABV8LZ28</accession>
<evidence type="ECO:0000256" key="5">
    <source>
        <dbReference type="ARBA" id="ARBA00022801"/>
    </source>
</evidence>
<sequence length="806" mass="85523">MRKGDRNPVMNVASLLICGVLAGVVVAAAAFPAIAMSGLAAKSGAQAFADLPSELTVKRSPQMSKVYASDGRTLLASIYDENRQDIAMDQIPKVMQQAMIAAEDHKFYEHNGVDVQGIARAFVANKNSGETQQGASTLTMQYVRLSITYAADNPNDVLNAAEDTPARKLREVKYALAIEKKLTKDQILEGYLNIAYFGNHAFGIYAASQVYFGKEPKNLTVEEAAFLAGLVKSPSDFNPIQDDGTVNEQAAADGKGRRDWVIDQMHEIGAITAEQVTQAKAKELKITGKPAPNGCTATAIASAGFFCDFLQRWWMSEPAFGANSYERERALKTGGYKIVSSLDVSTQNAAKANVEKYLKTGKKHALMVVAVEPGTGKVRSMAVNRNFKIDDAASPKNGLSTDPAKAAKNIRGTYPNTVNPLMSGDQYGYQFGSTFKVFTAVAALENGYPLDYTINSPYQWVSPFVTAPGPASCGDKWCPKNASQSMTGVHTMWQAFGRSVNTYFAQLIARVGPGKAVEAARQMGLTFRGDPNQQGTDAYFAAHPDAWGTFTLGVTQNTPMEMANAFATLAADGTYCQPIPVESITDANGVQLDAAKPRCQKVIDTDVARAAIDMARCPLGDRSQLGGCANGGTAPYVRNMVDKPVAGKTGTTDNDRTAAMVATTRQLSVAGIVADPDWTNNTVSSANLGGKDAHRDVVNPAVADTLHDGMKGKPAQQFGKPDGTKIVHGTKTSIPSVTCKTVSEATTVLRNKGFSVTVEPGEVNSTCPKGTVAGTSPSGSTSKGSTVAIQVSNGQGGGQNPPPQQR</sequence>
<evidence type="ECO:0000256" key="3">
    <source>
        <dbReference type="ARBA" id="ARBA00022676"/>
    </source>
</evidence>
<dbReference type="EMBL" id="JBHSAY010000029">
    <property type="protein sequence ID" value="MFC4136367.1"/>
    <property type="molecule type" value="Genomic_DNA"/>
</dbReference>
<dbReference type="InterPro" id="IPR001264">
    <property type="entry name" value="Glyco_trans_51"/>
</dbReference>
<comment type="caution">
    <text evidence="11">The sequence shown here is derived from an EMBL/GenBank/DDBJ whole genome shotgun (WGS) entry which is preliminary data.</text>
</comment>
<evidence type="ECO:0000256" key="4">
    <source>
        <dbReference type="ARBA" id="ARBA00022679"/>
    </source>
</evidence>
<reference evidence="12" key="1">
    <citation type="journal article" date="2019" name="Int. J. Syst. Evol. Microbiol.">
        <title>The Global Catalogue of Microorganisms (GCM) 10K type strain sequencing project: providing services to taxonomists for standard genome sequencing and annotation.</title>
        <authorList>
            <consortium name="The Broad Institute Genomics Platform"/>
            <consortium name="The Broad Institute Genome Sequencing Center for Infectious Disease"/>
            <person name="Wu L."/>
            <person name="Ma J."/>
        </authorList>
    </citation>
    <scope>NUCLEOTIDE SEQUENCE [LARGE SCALE GENOMIC DNA]</scope>
    <source>
        <strain evidence="12">CGMCC 4.7289</strain>
    </source>
</reference>
<dbReference type="SUPFAM" id="SSF56601">
    <property type="entry name" value="beta-lactamase/transpeptidase-like"/>
    <property type="match status" value="1"/>
</dbReference>
<dbReference type="InterPro" id="IPR023346">
    <property type="entry name" value="Lysozyme-like_dom_sf"/>
</dbReference>
<keyword evidence="2" id="KW-0645">Protease</keyword>
<dbReference type="RefSeq" id="WP_382191779.1">
    <property type="nucleotide sequence ID" value="NZ_JBHSAY010000029.1"/>
</dbReference>
<dbReference type="SUPFAM" id="SSF53955">
    <property type="entry name" value="Lysozyme-like"/>
    <property type="match status" value="1"/>
</dbReference>
<gene>
    <name evidence="11" type="ORF">ACFOZ4_37660</name>
</gene>
<dbReference type="InterPro" id="IPR036950">
    <property type="entry name" value="PBP_transglycosylase"/>
</dbReference>
<evidence type="ECO:0000313" key="11">
    <source>
        <dbReference type="EMBL" id="MFC4136367.1"/>
    </source>
</evidence>
<evidence type="ECO:0000256" key="9">
    <source>
        <dbReference type="SAM" id="MobiDB-lite"/>
    </source>
</evidence>
<feature type="domain" description="PASTA" evidence="10">
    <location>
        <begin position="730"/>
        <end position="793"/>
    </location>
</feature>
<evidence type="ECO:0000256" key="8">
    <source>
        <dbReference type="ARBA" id="ARBA00049902"/>
    </source>
</evidence>
<dbReference type="PROSITE" id="PS51178">
    <property type="entry name" value="PASTA"/>
    <property type="match status" value="1"/>
</dbReference>
<keyword evidence="6" id="KW-0511">Multifunctional enzyme</keyword>
<evidence type="ECO:0000259" key="10">
    <source>
        <dbReference type="PROSITE" id="PS51178"/>
    </source>
</evidence>
<dbReference type="InterPro" id="IPR001460">
    <property type="entry name" value="PCN-bd_Tpept"/>
</dbReference>
<dbReference type="PANTHER" id="PTHR32282:SF33">
    <property type="entry name" value="PEPTIDOGLYCAN GLYCOSYLTRANSFERASE"/>
    <property type="match status" value="1"/>
</dbReference>
<name>A0ABV8LZ28_9ACTN</name>
<protein>
    <submittedName>
        <fullName evidence="11">Transglycosylase domain-containing protein</fullName>
    </submittedName>
</protein>
<feature type="compositionally biased region" description="Low complexity" evidence="9">
    <location>
        <begin position="774"/>
        <end position="786"/>
    </location>
</feature>
<dbReference type="InterPro" id="IPR005543">
    <property type="entry name" value="PASTA_dom"/>
</dbReference>
<dbReference type="Gene3D" id="1.10.3810.10">
    <property type="entry name" value="Biosynthetic peptidoglycan transglycosylase-like"/>
    <property type="match status" value="1"/>
</dbReference>
<dbReference type="CDD" id="cd06577">
    <property type="entry name" value="PASTA_pknB"/>
    <property type="match status" value="1"/>
</dbReference>
<keyword evidence="4" id="KW-0808">Transferase</keyword>
<keyword evidence="12" id="KW-1185">Reference proteome</keyword>
<dbReference type="PANTHER" id="PTHR32282">
    <property type="entry name" value="BINDING PROTEIN TRANSPEPTIDASE, PUTATIVE-RELATED"/>
    <property type="match status" value="1"/>
</dbReference>
<dbReference type="Gene3D" id="3.40.710.10">
    <property type="entry name" value="DD-peptidase/beta-lactamase superfamily"/>
    <property type="match status" value="1"/>
</dbReference>
<dbReference type="Pfam" id="PF00905">
    <property type="entry name" value="Transpeptidase"/>
    <property type="match status" value="1"/>
</dbReference>
<keyword evidence="5" id="KW-0378">Hydrolase</keyword>
<comment type="catalytic activity">
    <reaction evidence="7">
        <text>Preferential cleavage: (Ac)2-L-Lys-D-Ala-|-D-Ala. Also transpeptidation of peptidyl-alanyl moieties that are N-acyl substituents of D-alanine.</text>
        <dbReference type="EC" id="3.4.16.4"/>
    </reaction>
</comment>
<dbReference type="Gene3D" id="3.30.10.20">
    <property type="match status" value="1"/>
</dbReference>
<dbReference type="SMART" id="SM00740">
    <property type="entry name" value="PASTA"/>
    <property type="match status" value="1"/>
</dbReference>
<evidence type="ECO:0000256" key="2">
    <source>
        <dbReference type="ARBA" id="ARBA00022670"/>
    </source>
</evidence>
<dbReference type="Pfam" id="PF00912">
    <property type="entry name" value="Transgly"/>
    <property type="match status" value="1"/>
</dbReference>
<evidence type="ECO:0000256" key="6">
    <source>
        <dbReference type="ARBA" id="ARBA00023268"/>
    </source>
</evidence>
<evidence type="ECO:0000256" key="1">
    <source>
        <dbReference type="ARBA" id="ARBA00022645"/>
    </source>
</evidence>
<dbReference type="Pfam" id="PF03793">
    <property type="entry name" value="PASTA"/>
    <property type="match status" value="1"/>
</dbReference>
<dbReference type="Proteomes" id="UP001595816">
    <property type="component" value="Unassembled WGS sequence"/>
</dbReference>